<dbReference type="Gene3D" id="3.10.580.10">
    <property type="entry name" value="CBS-domain"/>
    <property type="match status" value="1"/>
</dbReference>
<dbReference type="FunFam" id="3.10.580.10:FF:000002">
    <property type="entry name" value="Magnesium/cobalt efflux protein CorC"/>
    <property type="match status" value="1"/>
</dbReference>
<keyword evidence="3" id="KW-1003">Cell membrane</keyword>
<dbReference type="InterPro" id="IPR044751">
    <property type="entry name" value="Ion_transp-like_CBS"/>
</dbReference>
<feature type="transmembrane region" description="Helical" evidence="11">
    <location>
        <begin position="135"/>
        <end position="155"/>
    </location>
</feature>
<feature type="transmembrane region" description="Helical" evidence="11">
    <location>
        <begin position="12"/>
        <end position="31"/>
    </location>
</feature>
<evidence type="ECO:0000256" key="11">
    <source>
        <dbReference type="SAM" id="Phobius"/>
    </source>
</evidence>
<feature type="transmembrane region" description="Helical" evidence="11">
    <location>
        <begin position="95"/>
        <end position="114"/>
    </location>
</feature>
<dbReference type="InterPro" id="IPR002550">
    <property type="entry name" value="CNNM"/>
</dbReference>
<evidence type="ECO:0000256" key="4">
    <source>
        <dbReference type="ARBA" id="ARBA00022692"/>
    </source>
</evidence>
<dbReference type="AlphaFoldDB" id="A0A1F5AAC2"/>
<dbReference type="Proteomes" id="UP000177701">
    <property type="component" value="Unassembled WGS sequence"/>
</dbReference>
<proteinExistence type="inferred from homology"/>
<comment type="caution">
    <text evidence="14">The sequence shown here is derived from an EMBL/GenBank/DDBJ whole genome shotgun (WGS) entry which is preliminary data.</text>
</comment>
<evidence type="ECO:0000256" key="8">
    <source>
        <dbReference type="ARBA" id="ARBA00023136"/>
    </source>
</evidence>
<dbReference type="InterPro" id="IPR000644">
    <property type="entry name" value="CBS_dom"/>
</dbReference>
<evidence type="ECO:0000259" key="12">
    <source>
        <dbReference type="PROSITE" id="PS51371"/>
    </source>
</evidence>
<dbReference type="CDD" id="cd04590">
    <property type="entry name" value="CBS_pair_CorC_HlyC_assoc"/>
    <property type="match status" value="1"/>
</dbReference>
<evidence type="ECO:0000256" key="9">
    <source>
        <dbReference type="PROSITE-ProRule" id="PRU00703"/>
    </source>
</evidence>
<feature type="domain" description="CBS" evidence="12">
    <location>
        <begin position="211"/>
        <end position="272"/>
    </location>
</feature>
<dbReference type="SUPFAM" id="SSF54631">
    <property type="entry name" value="CBS-domain pair"/>
    <property type="match status" value="1"/>
</dbReference>
<keyword evidence="8 10" id="KW-0472">Membrane</keyword>
<evidence type="ECO:0000256" key="2">
    <source>
        <dbReference type="ARBA" id="ARBA00006337"/>
    </source>
</evidence>
<feature type="transmembrane region" description="Helical" evidence="11">
    <location>
        <begin position="65"/>
        <end position="89"/>
    </location>
</feature>
<evidence type="ECO:0008006" key="16">
    <source>
        <dbReference type="Google" id="ProtNLM"/>
    </source>
</evidence>
<reference evidence="14 15" key="1">
    <citation type="journal article" date="2016" name="Nat. Commun.">
        <title>Thousands of microbial genomes shed light on interconnected biogeochemical processes in an aquifer system.</title>
        <authorList>
            <person name="Anantharaman K."/>
            <person name="Brown C.T."/>
            <person name="Hug L.A."/>
            <person name="Sharon I."/>
            <person name="Castelle C.J."/>
            <person name="Probst A.J."/>
            <person name="Thomas B.C."/>
            <person name="Singh A."/>
            <person name="Wilkins M.J."/>
            <person name="Karaoz U."/>
            <person name="Brodie E.L."/>
            <person name="Williams K.H."/>
            <person name="Hubbard S.S."/>
            <person name="Banfield J.F."/>
        </authorList>
    </citation>
    <scope>NUCLEOTIDE SEQUENCE [LARGE SCALE GENOMIC DNA]</scope>
</reference>
<evidence type="ECO:0000259" key="13">
    <source>
        <dbReference type="PROSITE" id="PS51846"/>
    </source>
</evidence>
<evidence type="ECO:0000256" key="3">
    <source>
        <dbReference type="ARBA" id="ARBA00022475"/>
    </source>
</evidence>
<feature type="domain" description="CNNM transmembrane" evidence="13">
    <location>
        <begin position="2"/>
        <end position="192"/>
    </location>
</feature>
<dbReference type="Pfam" id="PF01595">
    <property type="entry name" value="CNNM"/>
    <property type="match status" value="1"/>
</dbReference>
<sequence>MTEWWIRVSPFILFMCIFIAAFFSGAETAVISTSKLHLKYLAKIGDKKAIIISNLAKKPDKFLRFVLIGTNIAVIVASTVSSALAMHIWGDSKGVTISVLLTTLIILVFCEIIPKTIAQNNPQKISLKAAYCLKIASFILYPIEIFFSWISNFIIRIITGKKYVLLNAFYTKKDLKLFFEVGEKEGALEKKEKSMIEKILNLNDVFVKDVMIPQKFMVAVEENTCLEEAVKLMNKEGLSRIPVYQNNINNIIGFIYARDFLIGDLKKKLSKSINLLGLIHPPYLVSENKRVTTLLKEFQRKKVHITVVINEDKKISGVVTIEDLLEEIFGEIEDEFDKIK</sequence>
<dbReference type="SMART" id="SM00116">
    <property type="entry name" value="CBS"/>
    <property type="match status" value="2"/>
</dbReference>
<dbReference type="GO" id="GO:0005886">
    <property type="term" value="C:plasma membrane"/>
    <property type="evidence" value="ECO:0007669"/>
    <property type="project" value="UniProtKB-SubCell"/>
</dbReference>
<evidence type="ECO:0000313" key="14">
    <source>
        <dbReference type="EMBL" id="OGD15186.1"/>
    </source>
</evidence>
<comment type="similarity">
    <text evidence="2">Belongs to the UPF0053 family.</text>
</comment>
<evidence type="ECO:0000313" key="15">
    <source>
        <dbReference type="Proteomes" id="UP000177701"/>
    </source>
</evidence>
<evidence type="ECO:0000256" key="6">
    <source>
        <dbReference type="ARBA" id="ARBA00022989"/>
    </source>
</evidence>
<feature type="domain" description="CBS" evidence="12">
    <location>
        <begin position="278"/>
        <end position="335"/>
    </location>
</feature>
<dbReference type="PANTHER" id="PTHR22777:SF32">
    <property type="entry name" value="UPF0053 INNER MEMBRANE PROTEIN YFJD"/>
    <property type="match status" value="1"/>
</dbReference>
<dbReference type="Pfam" id="PF00571">
    <property type="entry name" value="CBS"/>
    <property type="match status" value="2"/>
</dbReference>
<keyword evidence="7 9" id="KW-0129">CBS domain</keyword>
<dbReference type="EMBL" id="MEYH01000065">
    <property type="protein sequence ID" value="OGD15186.1"/>
    <property type="molecule type" value="Genomic_DNA"/>
</dbReference>
<accession>A0A1F5AAC2</accession>
<evidence type="ECO:0000256" key="7">
    <source>
        <dbReference type="ARBA" id="ARBA00023122"/>
    </source>
</evidence>
<organism evidence="14 15">
    <name type="scientific">Candidatus Sediminicultor quintus</name>
    <dbReference type="NCBI Taxonomy" id="1797291"/>
    <lineage>
        <taxon>Bacteria</taxon>
        <taxon>Pseudomonadati</taxon>
        <taxon>Atribacterota</taxon>
        <taxon>Candidatus Phoenicimicrobiia</taxon>
        <taxon>Candidatus Pheonicimicrobiales</taxon>
        <taxon>Candidatus Phoenicimicrobiaceae</taxon>
        <taxon>Candidatus Sediminicultor</taxon>
    </lineage>
</organism>
<keyword evidence="5" id="KW-0677">Repeat</keyword>
<comment type="subcellular location">
    <subcellularLocation>
        <location evidence="1">Cell membrane</location>
        <topology evidence="1">Multi-pass membrane protein</topology>
    </subcellularLocation>
</comment>
<keyword evidence="6 10" id="KW-1133">Transmembrane helix</keyword>
<dbReference type="InterPro" id="IPR046342">
    <property type="entry name" value="CBS_dom_sf"/>
</dbReference>
<dbReference type="STRING" id="1797291.A2V47_00175"/>
<dbReference type="PROSITE" id="PS51846">
    <property type="entry name" value="CNNM"/>
    <property type="match status" value="1"/>
</dbReference>
<evidence type="ECO:0000256" key="1">
    <source>
        <dbReference type="ARBA" id="ARBA00004651"/>
    </source>
</evidence>
<name>A0A1F5AAC2_9BACT</name>
<evidence type="ECO:0000256" key="5">
    <source>
        <dbReference type="ARBA" id="ARBA00022737"/>
    </source>
</evidence>
<dbReference type="PANTHER" id="PTHR22777">
    <property type="entry name" value="HEMOLYSIN-RELATED"/>
    <property type="match status" value="1"/>
</dbReference>
<dbReference type="PROSITE" id="PS51371">
    <property type="entry name" value="CBS"/>
    <property type="match status" value="2"/>
</dbReference>
<keyword evidence="4 10" id="KW-0812">Transmembrane</keyword>
<protein>
    <recommendedName>
        <fullName evidence="16">Hemolysin</fullName>
    </recommendedName>
</protein>
<evidence type="ECO:0000256" key="10">
    <source>
        <dbReference type="PROSITE-ProRule" id="PRU01193"/>
    </source>
</evidence>
<gene>
    <name evidence="14" type="ORF">A2V47_00175</name>
</gene>